<evidence type="ECO:0000256" key="2">
    <source>
        <dbReference type="SAM" id="Coils"/>
    </source>
</evidence>
<keyword evidence="1" id="KW-0238">DNA-binding</keyword>
<sequence length="314" mass="34287">MSRPTEEDSPLMYSSFIPPRRVKIGDAAAFVGTTPRAIRHYHEIGLLPEPERGGDDRRRYGYEDMIRLLWIRKMADAGIALDDIRAAFADTASAGAGGDGDGDGDHDIADILERVEETLGAQEAELRRQRTAVQRMRTEGSRMGLLSDFVTSRLKSLPEGSLRQADLDNMLVIERIFGPLGAAVNATRYIALATHPDLREESDRVDAAEEALDDTVAVDDPRVAQVAAQRHAFEKALEAVIEDSGLAQDDDALFDSWEALHPPTTDEGTDEAGRSSGREQGTMSAFEATGKMPYDFSPARLRCIQLAGELSVAS</sequence>
<dbReference type="SUPFAM" id="SSF46955">
    <property type="entry name" value="Putative DNA-binding domain"/>
    <property type="match status" value="1"/>
</dbReference>
<keyword evidence="6" id="KW-1185">Reference proteome</keyword>
<accession>A0ABW5W0J2</accession>
<feature type="domain" description="HTH merR-type" evidence="4">
    <location>
        <begin position="24"/>
        <end position="90"/>
    </location>
</feature>
<keyword evidence="2" id="KW-0175">Coiled coil</keyword>
<evidence type="ECO:0000256" key="3">
    <source>
        <dbReference type="SAM" id="MobiDB-lite"/>
    </source>
</evidence>
<organism evidence="5 6">
    <name type="scientific">Promicromonospora vindobonensis</name>
    <dbReference type="NCBI Taxonomy" id="195748"/>
    <lineage>
        <taxon>Bacteria</taxon>
        <taxon>Bacillati</taxon>
        <taxon>Actinomycetota</taxon>
        <taxon>Actinomycetes</taxon>
        <taxon>Micrococcales</taxon>
        <taxon>Promicromonosporaceae</taxon>
        <taxon>Promicromonospora</taxon>
    </lineage>
</organism>
<comment type="caution">
    <text evidence="5">The sequence shown here is derived from an EMBL/GenBank/DDBJ whole genome shotgun (WGS) entry which is preliminary data.</text>
</comment>
<dbReference type="CDD" id="cd00592">
    <property type="entry name" value="HTH_MerR-like"/>
    <property type="match status" value="1"/>
</dbReference>
<dbReference type="RefSeq" id="WP_377190413.1">
    <property type="nucleotide sequence ID" value="NZ_JBHUOG010000002.1"/>
</dbReference>
<dbReference type="InterPro" id="IPR000551">
    <property type="entry name" value="MerR-type_HTH_dom"/>
</dbReference>
<evidence type="ECO:0000313" key="6">
    <source>
        <dbReference type="Proteomes" id="UP001597479"/>
    </source>
</evidence>
<dbReference type="EMBL" id="JBHUOG010000002">
    <property type="protein sequence ID" value="MFD2797413.1"/>
    <property type="molecule type" value="Genomic_DNA"/>
</dbReference>
<dbReference type="Gene3D" id="1.10.1660.10">
    <property type="match status" value="1"/>
</dbReference>
<dbReference type="PANTHER" id="PTHR30204">
    <property type="entry name" value="REDOX-CYCLING DRUG-SENSING TRANSCRIPTIONAL ACTIVATOR SOXR"/>
    <property type="match status" value="1"/>
</dbReference>
<name>A0ABW5W0J2_9MICO</name>
<dbReference type="Proteomes" id="UP001597479">
    <property type="component" value="Unassembled WGS sequence"/>
</dbReference>
<dbReference type="InterPro" id="IPR009061">
    <property type="entry name" value="DNA-bd_dom_put_sf"/>
</dbReference>
<proteinExistence type="predicted"/>
<evidence type="ECO:0000256" key="1">
    <source>
        <dbReference type="ARBA" id="ARBA00023125"/>
    </source>
</evidence>
<evidence type="ECO:0000313" key="5">
    <source>
        <dbReference type="EMBL" id="MFD2797413.1"/>
    </source>
</evidence>
<dbReference type="SMART" id="SM00422">
    <property type="entry name" value="HTH_MERR"/>
    <property type="match status" value="1"/>
</dbReference>
<protein>
    <submittedName>
        <fullName evidence="5">MerR family transcriptional regulator</fullName>
    </submittedName>
</protein>
<feature type="region of interest" description="Disordered" evidence="3">
    <location>
        <begin position="258"/>
        <end position="281"/>
    </location>
</feature>
<evidence type="ECO:0000259" key="4">
    <source>
        <dbReference type="PROSITE" id="PS50937"/>
    </source>
</evidence>
<reference evidence="6" key="1">
    <citation type="journal article" date="2019" name="Int. J. Syst. Evol. Microbiol.">
        <title>The Global Catalogue of Microorganisms (GCM) 10K type strain sequencing project: providing services to taxonomists for standard genome sequencing and annotation.</title>
        <authorList>
            <consortium name="The Broad Institute Genomics Platform"/>
            <consortium name="The Broad Institute Genome Sequencing Center for Infectious Disease"/>
            <person name="Wu L."/>
            <person name="Ma J."/>
        </authorList>
    </citation>
    <scope>NUCLEOTIDE SEQUENCE [LARGE SCALE GENOMIC DNA]</scope>
    <source>
        <strain evidence="6">CCM 7044</strain>
    </source>
</reference>
<dbReference type="PROSITE" id="PS50937">
    <property type="entry name" value="HTH_MERR_2"/>
    <property type="match status" value="1"/>
</dbReference>
<gene>
    <name evidence="5" type="ORF">ACFS27_27920</name>
</gene>
<dbReference type="InterPro" id="IPR047057">
    <property type="entry name" value="MerR_fam"/>
</dbReference>
<feature type="coiled-coil region" evidence="2">
    <location>
        <begin position="112"/>
        <end position="139"/>
    </location>
</feature>
<dbReference type="PANTHER" id="PTHR30204:SF93">
    <property type="entry name" value="HTH MERR-TYPE DOMAIN-CONTAINING PROTEIN"/>
    <property type="match status" value="1"/>
</dbReference>
<dbReference type="Pfam" id="PF00376">
    <property type="entry name" value="MerR"/>
    <property type="match status" value="1"/>
</dbReference>